<dbReference type="Proteomes" id="UP000796880">
    <property type="component" value="Unassembled WGS sequence"/>
</dbReference>
<evidence type="ECO:0008006" key="3">
    <source>
        <dbReference type="Google" id="ProtNLM"/>
    </source>
</evidence>
<comment type="caution">
    <text evidence="1">The sequence shown here is derived from an EMBL/GenBank/DDBJ whole genome shotgun (WGS) entry which is preliminary data.</text>
</comment>
<sequence length="222" mass="25364">MKERKPILETDDVDQFIKVKDTQKNDVDFIKVKKLEYQLSGVDEEDDKEEIASRHVTHGFHLVKGKRDHGMEDYIVAENTEVNGYKLGLHAIFGGHSGRDVAEYLHSHLFDNILKEKELVESRGRFLSQLPGNVSRVDGTLVMTRGIRGCESEGTNNIKTYVRIENINMNSEFIILASDGLWKLGSIYQCLCVLRMLVMSNQEASDYIKNLDDARRSIEEVD</sequence>
<dbReference type="Gene3D" id="3.60.40.10">
    <property type="entry name" value="PPM-type phosphatase domain"/>
    <property type="match status" value="2"/>
</dbReference>
<organism evidence="1 2">
    <name type="scientific">Rhamnella rubrinervis</name>
    <dbReference type="NCBI Taxonomy" id="2594499"/>
    <lineage>
        <taxon>Eukaryota</taxon>
        <taxon>Viridiplantae</taxon>
        <taxon>Streptophyta</taxon>
        <taxon>Embryophyta</taxon>
        <taxon>Tracheophyta</taxon>
        <taxon>Spermatophyta</taxon>
        <taxon>Magnoliopsida</taxon>
        <taxon>eudicotyledons</taxon>
        <taxon>Gunneridae</taxon>
        <taxon>Pentapetalae</taxon>
        <taxon>rosids</taxon>
        <taxon>fabids</taxon>
        <taxon>Rosales</taxon>
        <taxon>Rhamnaceae</taxon>
        <taxon>rhamnoid group</taxon>
        <taxon>Rhamneae</taxon>
        <taxon>Rhamnella</taxon>
    </lineage>
</organism>
<dbReference type="InterPro" id="IPR015655">
    <property type="entry name" value="PP2C"/>
</dbReference>
<dbReference type="EMBL" id="VOIH02000003">
    <property type="protein sequence ID" value="KAF3450255.1"/>
    <property type="molecule type" value="Genomic_DNA"/>
</dbReference>
<dbReference type="SUPFAM" id="SSF81606">
    <property type="entry name" value="PP2C-like"/>
    <property type="match status" value="1"/>
</dbReference>
<reference evidence="1" key="1">
    <citation type="submission" date="2020-03" db="EMBL/GenBank/DDBJ databases">
        <title>A high-quality chromosome-level genome assembly of a woody plant with both climbing and erect habits, Rhamnella rubrinervis.</title>
        <authorList>
            <person name="Lu Z."/>
            <person name="Yang Y."/>
            <person name="Zhu X."/>
            <person name="Sun Y."/>
        </authorList>
    </citation>
    <scope>NUCLEOTIDE SEQUENCE</scope>
    <source>
        <strain evidence="1">BYM</strain>
        <tissue evidence="1">Leaf</tissue>
    </source>
</reference>
<dbReference type="InterPro" id="IPR036457">
    <property type="entry name" value="PPM-type-like_dom_sf"/>
</dbReference>
<name>A0A8K0HEC4_9ROSA</name>
<dbReference type="PANTHER" id="PTHR47992">
    <property type="entry name" value="PROTEIN PHOSPHATASE"/>
    <property type="match status" value="1"/>
</dbReference>
<protein>
    <recommendedName>
        <fullName evidence="3">PPM-type phosphatase domain-containing protein</fullName>
    </recommendedName>
</protein>
<evidence type="ECO:0000313" key="1">
    <source>
        <dbReference type="EMBL" id="KAF3450255.1"/>
    </source>
</evidence>
<dbReference type="AlphaFoldDB" id="A0A8K0HEC4"/>
<gene>
    <name evidence="1" type="ORF">FNV43_RR06335</name>
</gene>
<dbReference type="GO" id="GO:0004722">
    <property type="term" value="F:protein serine/threonine phosphatase activity"/>
    <property type="evidence" value="ECO:0007669"/>
    <property type="project" value="InterPro"/>
</dbReference>
<dbReference type="OrthoDB" id="10264738at2759"/>
<proteinExistence type="predicted"/>
<accession>A0A8K0HEC4</accession>
<evidence type="ECO:0000313" key="2">
    <source>
        <dbReference type="Proteomes" id="UP000796880"/>
    </source>
</evidence>
<keyword evidence="2" id="KW-1185">Reference proteome</keyword>